<comment type="caution">
    <text evidence="1">The sequence shown here is derived from an EMBL/GenBank/DDBJ whole genome shotgun (WGS) entry which is preliminary data.</text>
</comment>
<gene>
    <name evidence="1" type="ORF">SE17_07625</name>
</gene>
<dbReference type="Proteomes" id="UP000050509">
    <property type="component" value="Unassembled WGS sequence"/>
</dbReference>
<name>A0A0P9D3W5_9CHLR</name>
<reference evidence="1 2" key="1">
    <citation type="submission" date="2015-09" db="EMBL/GenBank/DDBJ databases">
        <title>Draft genome sequence of Kouleothrix aurantiaca JCM 19913.</title>
        <authorList>
            <person name="Hemp J."/>
        </authorList>
    </citation>
    <scope>NUCLEOTIDE SEQUENCE [LARGE SCALE GENOMIC DNA]</scope>
    <source>
        <strain evidence="1 2">COM-B</strain>
    </source>
</reference>
<evidence type="ECO:0000313" key="2">
    <source>
        <dbReference type="Proteomes" id="UP000050509"/>
    </source>
</evidence>
<protein>
    <submittedName>
        <fullName evidence="1">Uncharacterized protein</fullName>
    </submittedName>
</protein>
<keyword evidence="2" id="KW-1185">Reference proteome</keyword>
<dbReference type="EMBL" id="LJCR01000180">
    <property type="protein sequence ID" value="KPV53779.1"/>
    <property type="molecule type" value="Genomic_DNA"/>
</dbReference>
<accession>A0A0P9D3W5</accession>
<dbReference type="AlphaFoldDB" id="A0A0P9D3W5"/>
<organism evidence="1 2">
    <name type="scientific">Kouleothrix aurantiaca</name>
    <dbReference type="NCBI Taxonomy" id="186479"/>
    <lineage>
        <taxon>Bacteria</taxon>
        <taxon>Bacillati</taxon>
        <taxon>Chloroflexota</taxon>
        <taxon>Chloroflexia</taxon>
        <taxon>Chloroflexales</taxon>
        <taxon>Roseiflexineae</taxon>
        <taxon>Roseiflexaceae</taxon>
        <taxon>Kouleothrix</taxon>
    </lineage>
</organism>
<proteinExistence type="predicted"/>
<sequence length="153" mass="17013">MNDGFCACGGAITRSVHVPDQPQGSEQCAACWYNQQHPTAPLLTLEELDSPRLEREWGEWLVGRLVDWHGHVVPIVRCEDGALRLEVTLHCRCGAESTPFYAASGLHSGAWPYIYDRHGTYLACIRDQEWRCDTCSAQDDARRGAAMGAVLLL</sequence>
<evidence type="ECO:0000313" key="1">
    <source>
        <dbReference type="EMBL" id="KPV53779.1"/>
    </source>
</evidence>